<comment type="caution">
    <text evidence="1">The sequence shown here is derived from an EMBL/GenBank/DDBJ whole genome shotgun (WGS) entry which is preliminary data.</text>
</comment>
<name>X6LQV4_RETFI</name>
<sequence length="186" mass="21813">MTAMMTVTLRRTGLRQGALSKRPIWSIIPCVLIRQLCQYKAYQASLDEQHQMTQYKKKLQGQKGALSKAIPSPESRNERSLLQQMKSDKEIIQYLTKSLSQDITLYAAAVKRCSELKCPNSIVRIIEIVQSKHIYPNIIFYNTILNHLGMWNKFDLQKYYFQQWFEKQQDQTNHQLLVPNIITFNT</sequence>
<dbReference type="InterPro" id="IPR002885">
    <property type="entry name" value="PPR_rpt"/>
</dbReference>
<dbReference type="Gene3D" id="1.25.40.10">
    <property type="entry name" value="Tetratricopeptide repeat domain"/>
    <property type="match status" value="1"/>
</dbReference>
<gene>
    <name evidence="1" type="ORF">RFI_34285</name>
</gene>
<dbReference type="OrthoDB" id="185373at2759"/>
<evidence type="ECO:0000313" key="1">
    <source>
        <dbReference type="EMBL" id="ETO03125.1"/>
    </source>
</evidence>
<dbReference type="AlphaFoldDB" id="X6LQV4"/>
<dbReference type="Pfam" id="PF13812">
    <property type="entry name" value="PPR_3"/>
    <property type="match status" value="1"/>
</dbReference>
<evidence type="ECO:0000313" key="2">
    <source>
        <dbReference type="Proteomes" id="UP000023152"/>
    </source>
</evidence>
<dbReference type="Proteomes" id="UP000023152">
    <property type="component" value="Unassembled WGS sequence"/>
</dbReference>
<dbReference type="InterPro" id="IPR011990">
    <property type="entry name" value="TPR-like_helical_dom_sf"/>
</dbReference>
<protein>
    <submittedName>
        <fullName evidence="1">Uncharacterized protein</fullName>
    </submittedName>
</protein>
<reference evidence="1 2" key="1">
    <citation type="journal article" date="2013" name="Curr. Biol.">
        <title>The Genome of the Foraminiferan Reticulomyxa filosa.</title>
        <authorList>
            <person name="Glockner G."/>
            <person name="Hulsmann N."/>
            <person name="Schleicher M."/>
            <person name="Noegel A.A."/>
            <person name="Eichinger L."/>
            <person name="Gallinger C."/>
            <person name="Pawlowski J."/>
            <person name="Sierra R."/>
            <person name="Euteneuer U."/>
            <person name="Pillet L."/>
            <person name="Moustafa A."/>
            <person name="Platzer M."/>
            <person name="Groth M."/>
            <person name="Szafranski K."/>
            <person name="Schliwa M."/>
        </authorList>
    </citation>
    <scope>NUCLEOTIDE SEQUENCE [LARGE SCALE GENOMIC DNA]</scope>
</reference>
<organism evidence="1 2">
    <name type="scientific">Reticulomyxa filosa</name>
    <dbReference type="NCBI Taxonomy" id="46433"/>
    <lineage>
        <taxon>Eukaryota</taxon>
        <taxon>Sar</taxon>
        <taxon>Rhizaria</taxon>
        <taxon>Retaria</taxon>
        <taxon>Foraminifera</taxon>
        <taxon>Monothalamids</taxon>
        <taxon>Reticulomyxidae</taxon>
        <taxon>Reticulomyxa</taxon>
    </lineage>
</organism>
<accession>X6LQV4</accession>
<dbReference type="EMBL" id="ASPP01034097">
    <property type="protein sequence ID" value="ETO03125.1"/>
    <property type="molecule type" value="Genomic_DNA"/>
</dbReference>
<feature type="non-terminal residue" evidence="1">
    <location>
        <position position="186"/>
    </location>
</feature>
<keyword evidence="2" id="KW-1185">Reference proteome</keyword>
<proteinExistence type="predicted"/>